<keyword evidence="2" id="KW-1133">Transmembrane helix</keyword>
<dbReference type="AlphaFoldDB" id="A0AAV9HX64"/>
<evidence type="ECO:0000313" key="4">
    <source>
        <dbReference type="Proteomes" id="UP001321749"/>
    </source>
</evidence>
<dbReference type="PANTHER" id="PTHR35394">
    <property type="entry name" value="DUF3176 DOMAIN-CONTAINING PROTEIN"/>
    <property type="match status" value="1"/>
</dbReference>
<dbReference type="InterPro" id="IPR021514">
    <property type="entry name" value="DUF3176"/>
</dbReference>
<comment type="caution">
    <text evidence="3">The sequence shown here is derived from an EMBL/GenBank/DDBJ whole genome shotgun (WGS) entry which is preliminary data.</text>
</comment>
<protein>
    <submittedName>
        <fullName evidence="3">Uncharacterized protein</fullName>
    </submittedName>
</protein>
<evidence type="ECO:0000313" key="3">
    <source>
        <dbReference type="EMBL" id="KAK4465422.1"/>
    </source>
</evidence>
<accession>A0AAV9HX64</accession>
<feature type="transmembrane region" description="Helical" evidence="2">
    <location>
        <begin position="149"/>
        <end position="182"/>
    </location>
</feature>
<dbReference type="EMBL" id="MU864940">
    <property type="protein sequence ID" value="KAK4465422.1"/>
    <property type="molecule type" value="Genomic_DNA"/>
</dbReference>
<organism evidence="3 4">
    <name type="scientific">Cladorrhinum samala</name>
    <dbReference type="NCBI Taxonomy" id="585594"/>
    <lineage>
        <taxon>Eukaryota</taxon>
        <taxon>Fungi</taxon>
        <taxon>Dikarya</taxon>
        <taxon>Ascomycota</taxon>
        <taxon>Pezizomycotina</taxon>
        <taxon>Sordariomycetes</taxon>
        <taxon>Sordariomycetidae</taxon>
        <taxon>Sordariales</taxon>
        <taxon>Podosporaceae</taxon>
        <taxon>Cladorrhinum</taxon>
    </lineage>
</organism>
<feature type="compositionally biased region" description="Basic and acidic residues" evidence="1">
    <location>
        <begin position="27"/>
        <end position="43"/>
    </location>
</feature>
<feature type="transmembrane region" description="Helical" evidence="2">
    <location>
        <begin position="96"/>
        <end position="116"/>
    </location>
</feature>
<reference evidence="3" key="2">
    <citation type="submission" date="2023-06" db="EMBL/GenBank/DDBJ databases">
        <authorList>
            <consortium name="Lawrence Berkeley National Laboratory"/>
            <person name="Mondo S.J."/>
            <person name="Hensen N."/>
            <person name="Bonometti L."/>
            <person name="Westerberg I."/>
            <person name="Brannstrom I.O."/>
            <person name="Guillou S."/>
            <person name="Cros-Aarteil S."/>
            <person name="Calhoun S."/>
            <person name="Haridas S."/>
            <person name="Kuo A."/>
            <person name="Pangilinan J."/>
            <person name="Riley R."/>
            <person name="Labutti K."/>
            <person name="Andreopoulos B."/>
            <person name="Lipzen A."/>
            <person name="Chen C."/>
            <person name="Yanf M."/>
            <person name="Daum C."/>
            <person name="Ng V."/>
            <person name="Clum A."/>
            <person name="Steindorff A."/>
            <person name="Ohm R."/>
            <person name="Martin F."/>
            <person name="Silar P."/>
            <person name="Natvig D."/>
            <person name="Lalanne C."/>
            <person name="Gautier V."/>
            <person name="Ament-Velasquez S.L."/>
            <person name="Kruys A."/>
            <person name="Hutchinson M.I."/>
            <person name="Powell A.J."/>
            <person name="Barry K."/>
            <person name="Miller A.N."/>
            <person name="Grigoriev I.V."/>
            <person name="Debuchy R."/>
            <person name="Gladieux P."/>
            <person name="Thoren M.H."/>
            <person name="Johannesson H."/>
        </authorList>
    </citation>
    <scope>NUCLEOTIDE SEQUENCE</scope>
    <source>
        <strain evidence="3">PSN324</strain>
    </source>
</reference>
<sequence>MQPLFSKAHPVSFESVPATPPPVDDAAPTHEQKRNDMLPDSRDGRGRRRVLRFWIWEIVSIAVTLGLMGAILGLLIQYNGKYVRDWKPSMNLSTLVALLSTILRASMAVVVAEILSQIKWSWFIERTRPLNHLQDFDSASRGYFGSMRLVVLLLFRGLTVPGILALMAALILIVSFAVGPFMQQAIRQDFCPLIRQDVNSSIPVTHYVLGEYFRINAGSWEASVDMKGTMLAGLTNPLSNDLEVKPFCPSGNCTFTDYGTGVTHASLGLCSKCRDATSETSGPDQKGNITLRLYPNAEPGKLDSNDPIWLTFDSGRPFLSVGWANLGGKRNLSVQGLETSGLEGAFGEVKILVGTNSPCRNESGTLICPHQPEPITSEQQLYGKVADFIAVSCTLYPCLREYNGSVVNGAFKEELVSTKPATANLGPSFSRNWTAVRSPCTVDESGTWYTMANMSSVPKTPERRWSDVDVSWADGEERPKNMSLPNACLYALDPVYASAMRSYMISLFSGRCRYDTRQGEALWCDDAKWWIASLYQRRSATFASLDKAMDLFAAAVTSKLRTIGFGPDEVRVPGQFMGGGYGVKGIVSEPSICIKMEWKWLLMPSILVVSTSVLLLVIIVRSYLSPDEPVWKASILPLLLYGLRESPAPLKRVGTMDLNNIGQETQKINVRLVAGEKREPGFVAHESQVGDERNSGYSMDSLLEAGNQHGREGDFGYQGAGAALQQPPVVR</sequence>
<feature type="transmembrane region" description="Helical" evidence="2">
    <location>
        <begin position="53"/>
        <end position="76"/>
    </location>
</feature>
<keyword evidence="4" id="KW-1185">Reference proteome</keyword>
<feature type="region of interest" description="Disordered" evidence="1">
    <location>
        <begin position="1"/>
        <end position="43"/>
    </location>
</feature>
<evidence type="ECO:0000256" key="1">
    <source>
        <dbReference type="SAM" id="MobiDB-lite"/>
    </source>
</evidence>
<keyword evidence="2" id="KW-0812">Transmembrane</keyword>
<dbReference type="Proteomes" id="UP001321749">
    <property type="component" value="Unassembled WGS sequence"/>
</dbReference>
<evidence type="ECO:0000256" key="2">
    <source>
        <dbReference type="SAM" id="Phobius"/>
    </source>
</evidence>
<proteinExistence type="predicted"/>
<reference evidence="3" key="1">
    <citation type="journal article" date="2023" name="Mol. Phylogenet. Evol.">
        <title>Genome-scale phylogeny and comparative genomics of the fungal order Sordariales.</title>
        <authorList>
            <person name="Hensen N."/>
            <person name="Bonometti L."/>
            <person name="Westerberg I."/>
            <person name="Brannstrom I.O."/>
            <person name="Guillou S."/>
            <person name="Cros-Aarteil S."/>
            <person name="Calhoun S."/>
            <person name="Haridas S."/>
            <person name="Kuo A."/>
            <person name="Mondo S."/>
            <person name="Pangilinan J."/>
            <person name="Riley R."/>
            <person name="LaButti K."/>
            <person name="Andreopoulos B."/>
            <person name="Lipzen A."/>
            <person name="Chen C."/>
            <person name="Yan M."/>
            <person name="Daum C."/>
            <person name="Ng V."/>
            <person name="Clum A."/>
            <person name="Steindorff A."/>
            <person name="Ohm R.A."/>
            <person name="Martin F."/>
            <person name="Silar P."/>
            <person name="Natvig D.O."/>
            <person name="Lalanne C."/>
            <person name="Gautier V."/>
            <person name="Ament-Velasquez S.L."/>
            <person name="Kruys A."/>
            <person name="Hutchinson M.I."/>
            <person name="Powell A.J."/>
            <person name="Barry K."/>
            <person name="Miller A.N."/>
            <person name="Grigoriev I.V."/>
            <person name="Debuchy R."/>
            <person name="Gladieux P."/>
            <person name="Hiltunen Thoren M."/>
            <person name="Johannesson H."/>
        </authorList>
    </citation>
    <scope>NUCLEOTIDE SEQUENCE</scope>
    <source>
        <strain evidence="3">PSN324</strain>
    </source>
</reference>
<keyword evidence="2" id="KW-0472">Membrane</keyword>
<dbReference type="PANTHER" id="PTHR35394:SF5">
    <property type="entry name" value="DUF3176 DOMAIN-CONTAINING PROTEIN"/>
    <property type="match status" value="1"/>
</dbReference>
<name>A0AAV9HX64_9PEZI</name>
<dbReference type="Pfam" id="PF11374">
    <property type="entry name" value="DUF3176"/>
    <property type="match status" value="1"/>
</dbReference>
<gene>
    <name evidence="3" type="ORF">QBC42DRAFT_313760</name>
</gene>